<evidence type="ECO:0000256" key="3">
    <source>
        <dbReference type="ARBA" id="ARBA00022676"/>
    </source>
</evidence>
<protein>
    <submittedName>
        <fullName evidence="7">Glycosyltransferase family 2 protein</fullName>
    </submittedName>
</protein>
<comment type="caution">
    <text evidence="7">The sequence shown here is derived from an EMBL/GenBank/DDBJ whole genome shotgun (WGS) entry which is preliminary data.</text>
</comment>
<dbReference type="PANTHER" id="PTHR43179:SF12">
    <property type="entry name" value="GALACTOFURANOSYLTRANSFERASE GLFT2"/>
    <property type="match status" value="1"/>
</dbReference>
<dbReference type="Pfam" id="PF00535">
    <property type="entry name" value="Glycos_transf_2"/>
    <property type="match status" value="1"/>
</dbReference>
<reference evidence="7 8" key="1">
    <citation type="submission" date="2019-09" db="EMBL/GenBank/DDBJ databases">
        <authorList>
            <person name="Valk L.C."/>
        </authorList>
    </citation>
    <scope>NUCLEOTIDE SEQUENCE [LARGE SCALE GENOMIC DNA]</scope>
    <source>
        <strain evidence="7">GalUA</strain>
    </source>
</reference>
<dbReference type="AlphaFoldDB" id="A0A7V7QKE6"/>
<feature type="transmembrane region" description="Helical" evidence="5">
    <location>
        <begin position="248"/>
        <end position="268"/>
    </location>
</feature>
<comment type="pathway">
    <text evidence="1">Cell wall biogenesis; cell wall polysaccharide biosynthesis.</text>
</comment>
<organism evidence="7 8">
    <name type="scientific">Candidatus Galacturonatibacter soehngenii</name>
    <dbReference type="NCBI Taxonomy" id="2307010"/>
    <lineage>
        <taxon>Bacteria</taxon>
        <taxon>Bacillati</taxon>
        <taxon>Bacillota</taxon>
        <taxon>Clostridia</taxon>
        <taxon>Lachnospirales</taxon>
        <taxon>Lachnospiraceae</taxon>
        <taxon>Candidatus Galacturonatibacter</taxon>
    </lineage>
</organism>
<dbReference type="EMBL" id="WAGX01000005">
    <property type="protein sequence ID" value="KAB1438212.1"/>
    <property type="molecule type" value="Genomic_DNA"/>
</dbReference>
<evidence type="ECO:0000256" key="1">
    <source>
        <dbReference type="ARBA" id="ARBA00004776"/>
    </source>
</evidence>
<evidence type="ECO:0000313" key="8">
    <source>
        <dbReference type="Proteomes" id="UP000461768"/>
    </source>
</evidence>
<dbReference type="PANTHER" id="PTHR43179">
    <property type="entry name" value="RHAMNOSYLTRANSFERASE WBBL"/>
    <property type="match status" value="1"/>
</dbReference>
<proteinExistence type="inferred from homology"/>
<keyword evidence="3" id="KW-0328">Glycosyltransferase</keyword>
<name>A0A7V7QKE6_9FIRM</name>
<evidence type="ECO:0000256" key="4">
    <source>
        <dbReference type="ARBA" id="ARBA00022679"/>
    </source>
</evidence>
<accession>A0A7V7QKE6</accession>
<evidence type="ECO:0000259" key="6">
    <source>
        <dbReference type="Pfam" id="PF00535"/>
    </source>
</evidence>
<sequence>MKMRNNMVSIVIPNYNGIEFIANCLQSLQNQSFENYEIIVVDNASSDRSTMYIKEKFPEVKLIELDKNYGFSKAVNEGIKQSASKYVILLNNDTTVDEYFVEELVKVMEESKQIFSCQAKMLQMYDSSRIDDAGDYYCSLGWAFARGKGKSSLLYQENAKIFAACAGAAIYRREVFDQIGYFDEAHFAYLEDIDIGYRARIHGYKNRYAAKSVVYHAGSGSSGSRYNEFKVDLASRNSIFLIYKNMPFLQILLNLPFLLIGFIIKIMFFSKKGFGKTYLLGLKKGIQMAIKLEKVEFHIKNMGNYASIQFELWINTIRRFVY</sequence>
<dbReference type="GO" id="GO:0016757">
    <property type="term" value="F:glycosyltransferase activity"/>
    <property type="evidence" value="ECO:0007669"/>
    <property type="project" value="UniProtKB-KW"/>
</dbReference>
<evidence type="ECO:0000313" key="7">
    <source>
        <dbReference type="EMBL" id="KAB1438212.1"/>
    </source>
</evidence>
<keyword evidence="5" id="KW-0812">Transmembrane</keyword>
<dbReference type="Gene3D" id="3.90.550.10">
    <property type="entry name" value="Spore Coat Polysaccharide Biosynthesis Protein SpsA, Chain A"/>
    <property type="match status" value="1"/>
</dbReference>
<dbReference type="Proteomes" id="UP000461768">
    <property type="component" value="Unassembled WGS sequence"/>
</dbReference>
<dbReference type="RefSeq" id="WP_151145240.1">
    <property type="nucleotide sequence ID" value="NZ_WAGX01000005.1"/>
</dbReference>
<reference evidence="7 8" key="2">
    <citation type="submission" date="2020-02" db="EMBL/GenBank/DDBJ databases">
        <title>Candidatus Galacturonibacter soehngenii shows hetero-acetogenic catabolism of galacturonic acid but lacks a canonical carbon monoxide dehydrogenase/acetyl-CoA synthase complex.</title>
        <authorList>
            <person name="Diender M."/>
            <person name="Stouten G.R."/>
            <person name="Petersen J.F."/>
            <person name="Nielsen P.H."/>
            <person name="Dueholm M.S."/>
            <person name="Pronk J.T."/>
            <person name="Van Loosdrecht M.C.M."/>
        </authorList>
    </citation>
    <scope>NUCLEOTIDE SEQUENCE [LARGE SCALE GENOMIC DNA]</scope>
    <source>
        <strain evidence="7">GalUA</strain>
    </source>
</reference>
<dbReference type="InterPro" id="IPR029044">
    <property type="entry name" value="Nucleotide-diphossugar_trans"/>
</dbReference>
<keyword evidence="5" id="KW-0472">Membrane</keyword>
<feature type="domain" description="Glycosyltransferase 2-like" evidence="6">
    <location>
        <begin position="9"/>
        <end position="179"/>
    </location>
</feature>
<dbReference type="InterPro" id="IPR001173">
    <property type="entry name" value="Glyco_trans_2-like"/>
</dbReference>
<keyword evidence="8" id="KW-1185">Reference proteome</keyword>
<dbReference type="OrthoDB" id="9771846at2"/>
<evidence type="ECO:0000256" key="2">
    <source>
        <dbReference type="ARBA" id="ARBA00006739"/>
    </source>
</evidence>
<comment type="similarity">
    <text evidence="2">Belongs to the glycosyltransferase 2 family.</text>
</comment>
<dbReference type="CDD" id="cd04186">
    <property type="entry name" value="GT_2_like_c"/>
    <property type="match status" value="1"/>
</dbReference>
<dbReference type="SUPFAM" id="SSF53448">
    <property type="entry name" value="Nucleotide-diphospho-sugar transferases"/>
    <property type="match status" value="1"/>
</dbReference>
<keyword evidence="4 7" id="KW-0808">Transferase</keyword>
<keyword evidence="5" id="KW-1133">Transmembrane helix</keyword>
<evidence type="ECO:0000256" key="5">
    <source>
        <dbReference type="SAM" id="Phobius"/>
    </source>
</evidence>
<gene>
    <name evidence="7" type="ORF">F7O84_11705</name>
</gene>